<organism evidence="2 3">
    <name type="scientific">Actinoplanes nipponensis</name>
    <dbReference type="NCBI Taxonomy" id="135950"/>
    <lineage>
        <taxon>Bacteria</taxon>
        <taxon>Bacillati</taxon>
        <taxon>Actinomycetota</taxon>
        <taxon>Actinomycetes</taxon>
        <taxon>Micromonosporales</taxon>
        <taxon>Micromonosporaceae</taxon>
        <taxon>Actinoplanes</taxon>
    </lineage>
</organism>
<gene>
    <name evidence="2" type="ORF">Ani05nite_58500</name>
</gene>
<dbReference type="InterPro" id="IPR024344">
    <property type="entry name" value="MDMPI_metal-binding"/>
</dbReference>
<comment type="caution">
    <text evidence="2">The sequence shown here is derived from an EMBL/GenBank/DDBJ whole genome shotgun (WGS) entry which is preliminary data.</text>
</comment>
<evidence type="ECO:0000313" key="3">
    <source>
        <dbReference type="Proteomes" id="UP000647172"/>
    </source>
</evidence>
<dbReference type="Proteomes" id="UP000647172">
    <property type="component" value="Unassembled WGS sequence"/>
</dbReference>
<name>A0A919JKM1_9ACTN</name>
<dbReference type="NCBIfam" id="TIGR03083">
    <property type="entry name" value="maleylpyruvate isomerase family mycothiol-dependent enzyme"/>
    <property type="match status" value="1"/>
</dbReference>
<dbReference type="SUPFAM" id="SSF109854">
    <property type="entry name" value="DinB/YfiT-like putative metalloenzymes"/>
    <property type="match status" value="1"/>
</dbReference>
<proteinExistence type="predicted"/>
<dbReference type="GO" id="GO:0046872">
    <property type="term" value="F:metal ion binding"/>
    <property type="evidence" value="ECO:0007669"/>
    <property type="project" value="InterPro"/>
</dbReference>
<dbReference type="Gene3D" id="1.20.120.450">
    <property type="entry name" value="dinb family like domain"/>
    <property type="match status" value="1"/>
</dbReference>
<sequence length="215" mass="23307">MITDAEVYARTTGNRLMIADFLDTLDDEQWRARTLCAGWTVHDLAAHLVQPMLVGFGRFFLAALRHRGDTDRTVDHLTRRLARRPRRELTALLRQHAGDRVNPPRIGPLGPFTDTCVHLRDIARPLGLAADVPIEHWRVLLEYLTSPAVASTLVTPGRLDGLKLVATDTDWQGGSGTVVTGPAEALVMAACGRAAALADLSGPGRPSLAGRIGDP</sequence>
<dbReference type="InterPro" id="IPR034660">
    <property type="entry name" value="DinB/YfiT-like"/>
</dbReference>
<keyword evidence="3" id="KW-1185">Reference proteome</keyword>
<protein>
    <recommendedName>
        <fullName evidence="1">Mycothiol-dependent maleylpyruvate isomerase metal-binding domain-containing protein</fullName>
    </recommendedName>
</protein>
<feature type="domain" description="Mycothiol-dependent maleylpyruvate isomerase metal-binding" evidence="1">
    <location>
        <begin position="18"/>
        <end position="99"/>
    </location>
</feature>
<dbReference type="InterPro" id="IPR017517">
    <property type="entry name" value="Maleyloyr_isom"/>
</dbReference>
<evidence type="ECO:0000313" key="2">
    <source>
        <dbReference type="EMBL" id="GIE52316.1"/>
    </source>
</evidence>
<dbReference type="Pfam" id="PF11716">
    <property type="entry name" value="MDMPI_N"/>
    <property type="match status" value="1"/>
</dbReference>
<dbReference type="AlphaFoldDB" id="A0A919JKM1"/>
<dbReference type="EMBL" id="BOMQ01000066">
    <property type="protein sequence ID" value="GIE52316.1"/>
    <property type="molecule type" value="Genomic_DNA"/>
</dbReference>
<evidence type="ECO:0000259" key="1">
    <source>
        <dbReference type="Pfam" id="PF11716"/>
    </source>
</evidence>
<reference evidence="2" key="1">
    <citation type="submission" date="2021-01" db="EMBL/GenBank/DDBJ databases">
        <title>Whole genome shotgun sequence of Actinoplanes nipponensis NBRC 14063.</title>
        <authorList>
            <person name="Komaki H."/>
            <person name="Tamura T."/>
        </authorList>
    </citation>
    <scope>NUCLEOTIDE SEQUENCE</scope>
    <source>
        <strain evidence="2">NBRC 14063</strain>
    </source>
</reference>
<accession>A0A919JKM1</accession>
<dbReference type="RefSeq" id="WP_203773662.1">
    <property type="nucleotide sequence ID" value="NZ_BAAAYJ010000015.1"/>
</dbReference>